<name>A0A6A1UYE2_9ROSI</name>
<sequence length="150" mass="17449">MDAKEIIEVEEKNNLGPTKSPAQNGVIITVYVESPRRQSPLRTAALEKSKPKSVPKKLQTARKRGHDRRAQLLAYARELRNGPNGGTSREVQCPRNNSTAKPKKTWKWLTSPASICFRSRRKVERTSSRWRYERIPIEETQRKQIMNRRR</sequence>
<reference evidence="2 3" key="1">
    <citation type="journal article" date="2019" name="Plant Biotechnol. J.">
        <title>The red bayberry genome and genetic basis of sex determination.</title>
        <authorList>
            <person name="Jia H.M."/>
            <person name="Jia H.J."/>
            <person name="Cai Q.L."/>
            <person name="Wang Y."/>
            <person name="Zhao H.B."/>
            <person name="Yang W.F."/>
            <person name="Wang G.Y."/>
            <person name="Li Y.H."/>
            <person name="Zhan D.L."/>
            <person name="Shen Y.T."/>
            <person name="Niu Q.F."/>
            <person name="Chang L."/>
            <person name="Qiu J."/>
            <person name="Zhao L."/>
            <person name="Xie H.B."/>
            <person name="Fu W.Y."/>
            <person name="Jin J."/>
            <person name="Li X.W."/>
            <person name="Jiao Y."/>
            <person name="Zhou C.C."/>
            <person name="Tu T."/>
            <person name="Chai C.Y."/>
            <person name="Gao J.L."/>
            <person name="Fan L.J."/>
            <person name="van de Weg E."/>
            <person name="Wang J.Y."/>
            <person name="Gao Z.S."/>
        </authorList>
    </citation>
    <scope>NUCLEOTIDE SEQUENCE [LARGE SCALE GENOMIC DNA]</scope>
    <source>
        <tissue evidence="2">Leaves</tissue>
    </source>
</reference>
<dbReference type="Proteomes" id="UP000516437">
    <property type="component" value="Chromosome 7"/>
</dbReference>
<keyword evidence="3" id="KW-1185">Reference proteome</keyword>
<feature type="compositionally biased region" description="Polar residues" evidence="1">
    <location>
        <begin position="86"/>
        <end position="100"/>
    </location>
</feature>
<accession>A0A6A1UYE2</accession>
<evidence type="ECO:0000313" key="3">
    <source>
        <dbReference type="Proteomes" id="UP000516437"/>
    </source>
</evidence>
<protein>
    <submittedName>
        <fullName evidence="2">Uncharacterized protein</fullName>
    </submittedName>
</protein>
<feature type="compositionally biased region" description="Basic residues" evidence="1">
    <location>
        <begin position="51"/>
        <end position="67"/>
    </location>
</feature>
<gene>
    <name evidence="2" type="ORF">CJ030_MR7G010660</name>
</gene>
<dbReference type="OrthoDB" id="847067at2759"/>
<comment type="caution">
    <text evidence="2">The sequence shown here is derived from an EMBL/GenBank/DDBJ whole genome shotgun (WGS) entry which is preliminary data.</text>
</comment>
<organism evidence="2 3">
    <name type="scientific">Morella rubra</name>
    <name type="common">Chinese bayberry</name>
    <dbReference type="NCBI Taxonomy" id="262757"/>
    <lineage>
        <taxon>Eukaryota</taxon>
        <taxon>Viridiplantae</taxon>
        <taxon>Streptophyta</taxon>
        <taxon>Embryophyta</taxon>
        <taxon>Tracheophyta</taxon>
        <taxon>Spermatophyta</taxon>
        <taxon>Magnoliopsida</taxon>
        <taxon>eudicotyledons</taxon>
        <taxon>Gunneridae</taxon>
        <taxon>Pentapetalae</taxon>
        <taxon>rosids</taxon>
        <taxon>fabids</taxon>
        <taxon>Fagales</taxon>
        <taxon>Myricaceae</taxon>
        <taxon>Morella</taxon>
    </lineage>
</organism>
<feature type="region of interest" description="Disordered" evidence="1">
    <location>
        <begin position="38"/>
        <end position="105"/>
    </location>
</feature>
<proteinExistence type="predicted"/>
<dbReference type="EMBL" id="RXIC02000025">
    <property type="protein sequence ID" value="KAB1205399.1"/>
    <property type="molecule type" value="Genomic_DNA"/>
</dbReference>
<evidence type="ECO:0000256" key="1">
    <source>
        <dbReference type="SAM" id="MobiDB-lite"/>
    </source>
</evidence>
<evidence type="ECO:0000313" key="2">
    <source>
        <dbReference type="EMBL" id="KAB1205399.1"/>
    </source>
</evidence>
<dbReference type="AlphaFoldDB" id="A0A6A1UYE2"/>